<reference evidence="1" key="1">
    <citation type="submission" date="2018-07" db="EMBL/GenBank/DDBJ databases">
        <title>Annotation of Aphanomyces astaci genome assembly.</title>
        <authorList>
            <person name="Studholme D.J."/>
        </authorList>
    </citation>
    <scope>NUCLEOTIDE SEQUENCE [LARGE SCALE GENOMIC DNA]</scope>
    <source>
        <strain evidence="1">Pc</strain>
    </source>
</reference>
<dbReference type="EMBL" id="MZMZ02002786">
    <property type="protein sequence ID" value="RQM24118.1"/>
    <property type="molecule type" value="Genomic_DNA"/>
</dbReference>
<proteinExistence type="predicted"/>
<evidence type="ECO:0000313" key="2">
    <source>
        <dbReference type="Proteomes" id="UP000284702"/>
    </source>
</evidence>
<protein>
    <submittedName>
        <fullName evidence="1">Uncharacterized protein</fullName>
    </submittedName>
</protein>
<keyword evidence="2" id="KW-1185">Reference proteome</keyword>
<name>A0A425D492_APHAT</name>
<dbReference type="AlphaFoldDB" id="A0A425D492"/>
<accession>A0A425D492</accession>
<sequence length="155" mass="17713">EEKENKAFNVIINSLDDDNVAYVCHLKLVRDVWALLTERYESRAYADVSHVIHCMHITSYKPGTSMQRYLTEMRAFQQKLIHMGSMVEDKMLGKVVLTSVKDAFPRTVEILRSLKAKQSGEIKIPLEDGGFVLRPNVMFAPGFCKNLLALRVLLK</sequence>
<comment type="caution">
    <text evidence="1">The sequence shown here is derived from an EMBL/GenBank/DDBJ whole genome shotgun (WGS) entry which is preliminary data.</text>
</comment>
<gene>
    <name evidence="1" type="ORF">B5M09_001989</name>
</gene>
<feature type="non-terminal residue" evidence="1">
    <location>
        <position position="1"/>
    </location>
</feature>
<dbReference type="Proteomes" id="UP000284702">
    <property type="component" value="Unassembled WGS sequence"/>
</dbReference>
<dbReference type="Pfam" id="PF14223">
    <property type="entry name" value="Retrotran_gag_2"/>
    <property type="match status" value="1"/>
</dbReference>
<evidence type="ECO:0000313" key="1">
    <source>
        <dbReference type="EMBL" id="RQM24118.1"/>
    </source>
</evidence>
<organism evidence="1 2">
    <name type="scientific">Aphanomyces astaci</name>
    <name type="common">Crayfish plague agent</name>
    <dbReference type="NCBI Taxonomy" id="112090"/>
    <lineage>
        <taxon>Eukaryota</taxon>
        <taxon>Sar</taxon>
        <taxon>Stramenopiles</taxon>
        <taxon>Oomycota</taxon>
        <taxon>Saprolegniomycetes</taxon>
        <taxon>Saprolegniales</taxon>
        <taxon>Verrucalvaceae</taxon>
        <taxon>Aphanomyces</taxon>
    </lineage>
</organism>